<dbReference type="GO" id="GO:0005737">
    <property type="term" value="C:cytoplasm"/>
    <property type="evidence" value="ECO:0007669"/>
    <property type="project" value="UniProtKB-SubCell"/>
</dbReference>
<comment type="similarity">
    <text evidence="2 7">Belongs to the PhoU family.</text>
</comment>
<keyword evidence="10" id="KW-1185">Reference proteome</keyword>
<evidence type="ECO:0000256" key="1">
    <source>
        <dbReference type="ARBA" id="ARBA00004496"/>
    </source>
</evidence>
<evidence type="ECO:0000313" key="10">
    <source>
        <dbReference type="Proteomes" id="UP000094296"/>
    </source>
</evidence>
<name>A0A1E5FYE6_9FIRM</name>
<keyword evidence="5 7" id="KW-0963">Cytoplasm</keyword>
<dbReference type="Pfam" id="PF01895">
    <property type="entry name" value="PhoU"/>
    <property type="match status" value="2"/>
</dbReference>
<evidence type="ECO:0000259" key="8">
    <source>
        <dbReference type="Pfam" id="PF01895"/>
    </source>
</evidence>
<evidence type="ECO:0000256" key="4">
    <source>
        <dbReference type="ARBA" id="ARBA00022448"/>
    </source>
</evidence>
<dbReference type="GO" id="GO:0045936">
    <property type="term" value="P:negative regulation of phosphate metabolic process"/>
    <property type="evidence" value="ECO:0007669"/>
    <property type="project" value="InterPro"/>
</dbReference>
<dbReference type="SUPFAM" id="SSF109755">
    <property type="entry name" value="PhoU-like"/>
    <property type="match status" value="1"/>
</dbReference>
<sequence length="220" mass="24804">MAEVRKTFDHDLLELKKHLLKMGERVDKAVERSIKALIENDIALAEKVISRDKKINDMEDITDDKVIQLITQQQPVAKDLRKVITALKMNASLERMGDLARNIASAAVRIDKKPSDATAVKIAEMASVVQSMVRGIMQAYLEENGELAKEVAAIDDKLDSLYKNYLNYLFSAVDVNSKSVEEATQYAFIGRHLERIGDHVTNIAELLVYLEEAKKFDLNN</sequence>
<dbReference type="AlphaFoldDB" id="A0A1E5FYE6"/>
<evidence type="ECO:0000256" key="5">
    <source>
        <dbReference type="ARBA" id="ARBA00022490"/>
    </source>
</evidence>
<dbReference type="OrthoDB" id="9814256at2"/>
<dbReference type="PANTHER" id="PTHR42930">
    <property type="entry name" value="PHOSPHATE-SPECIFIC TRANSPORT SYSTEM ACCESSORY PROTEIN PHOU"/>
    <property type="match status" value="1"/>
</dbReference>
<dbReference type="InterPro" id="IPR028366">
    <property type="entry name" value="PhoU"/>
</dbReference>
<dbReference type="NCBIfam" id="TIGR02135">
    <property type="entry name" value="phoU_full"/>
    <property type="match status" value="1"/>
</dbReference>
<feature type="domain" description="PhoU" evidence="8">
    <location>
        <begin position="19"/>
        <end position="106"/>
    </location>
</feature>
<accession>A0A1E5FYE6</accession>
<dbReference type="InterPro" id="IPR038078">
    <property type="entry name" value="PhoU-like_sf"/>
</dbReference>
<evidence type="ECO:0000256" key="3">
    <source>
        <dbReference type="ARBA" id="ARBA00011738"/>
    </source>
</evidence>
<dbReference type="PANTHER" id="PTHR42930:SF3">
    <property type="entry name" value="PHOSPHATE-SPECIFIC TRANSPORT SYSTEM ACCESSORY PROTEIN PHOU"/>
    <property type="match status" value="1"/>
</dbReference>
<evidence type="ECO:0000313" key="9">
    <source>
        <dbReference type="EMBL" id="OEF95593.1"/>
    </source>
</evidence>
<keyword evidence="6 7" id="KW-0592">Phosphate transport</keyword>
<protein>
    <recommendedName>
        <fullName evidence="7">Phosphate-specific transport system accessory protein PhoU</fullName>
    </recommendedName>
</protein>
<evidence type="ECO:0000256" key="2">
    <source>
        <dbReference type="ARBA" id="ARBA00008107"/>
    </source>
</evidence>
<evidence type="ECO:0000256" key="7">
    <source>
        <dbReference type="PIRNR" id="PIRNR003107"/>
    </source>
</evidence>
<comment type="caution">
    <text evidence="9">The sequence shown here is derived from an EMBL/GenBank/DDBJ whole genome shotgun (WGS) entry which is preliminary data.</text>
</comment>
<feature type="domain" description="PhoU" evidence="8">
    <location>
        <begin position="122"/>
        <end position="206"/>
    </location>
</feature>
<dbReference type="EMBL" id="MIJE01000036">
    <property type="protein sequence ID" value="OEF95593.1"/>
    <property type="molecule type" value="Genomic_DNA"/>
</dbReference>
<organism evidence="9 10">
    <name type="scientific">Desulfuribacillus alkaliarsenatis</name>
    <dbReference type="NCBI Taxonomy" id="766136"/>
    <lineage>
        <taxon>Bacteria</taxon>
        <taxon>Bacillati</taxon>
        <taxon>Bacillota</taxon>
        <taxon>Desulfuribacillia</taxon>
        <taxon>Desulfuribacillales</taxon>
        <taxon>Desulfuribacillaceae</taxon>
        <taxon>Desulfuribacillus</taxon>
    </lineage>
</organism>
<dbReference type="STRING" id="766136.BHF68_12140"/>
<dbReference type="GO" id="GO:0006817">
    <property type="term" value="P:phosphate ion transport"/>
    <property type="evidence" value="ECO:0007669"/>
    <property type="project" value="UniProtKB-KW"/>
</dbReference>
<comment type="subunit">
    <text evidence="3 7">Homodimer.</text>
</comment>
<reference evidence="9 10" key="1">
    <citation type="submission" date="2016-09" db="EMBL/GenBank/DDBJ databases">
        <title>Draft genome sequence for the type strain of Desulfuribacillus alkaliarsenatis AHT28, an obligately anaerobic, sulfidogenic bacterium isolated from Russian soda lake sediments.</title>
        <authorList>
            <person name="Abin C.A."/>
            <person name="Hollibaugh J.T."/>
        </authorList>
    </citation>
    <scope>NUCLEOTIDE SEQUENCE [LARGE SCALE GENOMIC DNA]</scope>
    <source>
        <strain evidence="9 10">AHT28</strain>
    </source>
</reference>
<keyword evidence="4 7" id="KW-0813">Transport</keyword>
<dbReference type="Gene3D" id="1.20.58.220">
    <property type="entry name" value="Phosphate transport system protein phou homolog 2, domain 2"/>
    <property type="match status" value="1"/>
</dbReference>
<dbReference type="FunFam" id="1.20.58.220:FF:000004">
    <property type="entry name" value="Phosphate-specific transport system accessory protein PhoU"/>
    <property type="match status" value="1"/>
</dbReference>
<comment type="subcellular location">
    <subcellularLocation>
        <location evidence="1 7">Cytoplasm</location>
    </subcellularLocation>
</comment>
<dbReference type="GO" id="GO:0030643">
    <property type="term" value="P:intracellular phosphate ion homeostasis"/>
    <property type="evidence" value="ECO:0007669"/>
    <property type="project" value="InterPro"/>
</dbReference>
<comment type="function">
    <text evidence="7">Plays a role in the regulation of phosphate uptake.</text>
</comment>
<gene>
    <name evidence="9" type="ORF">BHF68_12140</name>
</gene>
<dbReference type="Proteomes" id="UP000094296">
    <property type="component" value="Unassembled WGS sequence"/>
</dbReference>
<proteinExistence type="inferred from homology"/>
<dbReference type="InterPro" id="IPR026022">
    <property type="entry name" value="PhoU_dom"/>
</dbReference>
<evidence type="ECO:0000256" key="6">
    <source>
        <dbReference type="ARBA" id="ARBA00022592"/>
    </source>
</evidence>
<dbReference type="RefSeq" id="WP_069644406.1">
    <property type="nucleotide sequence ID" value="NZ_MIJE01000036.1"/>
</dbReference>
<dbReference type="PIRSF" id="PIRSF003107">
    <property type="entry name" value="PhoU"/>
    <property type="match status" value="1"/>
</dbReference>